<sequence length="74" mass="8619">MAKRLRRVFEFRAIDKVVTGSSTEDRVTELEKQIQELQKMVEQQQERIEALEQWPGDVALVEGMETQDDNNTPV</sequence>
<keyword evidence="1" id="KW-0175">Coiled coil</keyword>
<organism evidence="2 3">
    <name type="scientific">Amorphotheca resinae ATCC 22711</name>
    <dbReference type="NCBI Taxonomy" id="857342"/>
    <lineage>
        <taxon>Eukaryota</taxon>
        <taxon>Fungi</taxon>
        <taxon>Dikarya</taxon>
        <taxon>Ascomycota</taxon>
        <taxon>Pezizomycotina</taxon>
        <taxon>Leotiomycetes</taxon>
        <taxon>Helotiales</taxon>
        <taxon>Amorphothecaceae</taxon>
        <taxon>Amorphotheca</taxon>
    </lineage>
</organism>
<name>A0A2T3ASS6_AMORE</name>
<feature type="coiled-coil region" evidence="1">
    <location>
        <begin position="20"/>
        <end position="54"/>
    </location>
</feature>
<accession>A0A2T3ASS6</accession>
<evidence type="ECO:0000256" key="1">
    <source>
        <dbReference type="SAM" id="Coils"/>
    </source>
</evidence>
<evidence type="ECO:0000313" key="2">
    <source>
        <dbReference type="EMBL" id="PSS10535.1"/>
    </source>
</evidence>
<evidence type="ECO:0000313" key="3">
    <source>
        <dbReference type="Proteomes" id="UP000241818"/>
    </source>
</evidence>
<proteinExistence type="predicted"/>
<reference evidence="2 3" key="1">
    <citation type="journal article" date="2018" name="New Phytol.">
        <title>Comparative genomics and transcriptomics depict ericoid mycorrhizal fungi as versatile saprotrophs and plant mutualists.</title>
        <authorList>
            <person name="Martino E."/>
            <person name="Morin E."/>
            <person name="Grelet G.A."/>
            <person name="Kuo A."/>
            <person name="Kohler A."/>
            <person name="Daghino S."/>
            <person name="Barry K.W."/>
            <person name="Cichocki N."/>
            <person name="Clum A."/>
            <person name="Dockter R.B."/>
            <person name="Hainaut M."/>
            <person name="Kuo R.C."/>
            <person name="LaButti K."/>
            <person name="Lindahl B.D."/>
            <person name="Lindquist E.A."/>
            <person name="Lipzen A."/>
            <person name="Khouja H.R."/>
            <person name="Magnuson J."/>
            <person name="Murat C."/>
            <person name="Ohm R.A."/>
            <person name="Singer S.W."/>
            <person name="Spatafora J.W."/>
            <person name="Wang M."/>
            <person name="Veneault-Fourrey C."/>
            <person name="Henrissat B."/>
            <person name="Grigoriev I.V."/>
            <person name="Martin F.M."/>
            <person name="Perotto S."/>
        </authorList>
    </citation>
    <scope>NUCLEOTIDE SEQUENCE [LARGE SCALE GENOMIC DNA]</scope>
    <source>
        <strain evidence="2 3">ATCC 22711</strain>
    </source>
</reference>
<keyword evidence="3" id="KW-1185">Reference proteome</keyword>
<dbReference type="RefSeq" id="XP_024717714.1">
    <property type="nucleotide sequence ID" value="XM_024867715.1"/>
</dbReference>
<dbReference type="EMBL" id="KZ679016">
    <property type="protein sequence ID" value="PSS10535.1"/>
    <property type="molecule type" value="Genomic_DNA"/>
</dbReference>
<dbReference type="Proteomes" id="UP000241818">
    <property type="component" value="Unassembled WGS sequence"/>
</dbReference>
<dbReference type="GeneID" id="36575796"/>
<dbReference type="AlphaFoldDB" id="A0A2T3ASS6"/>
<gene>
    <name evidence="2" type="ORF">M430DRAFT_44695</name>
</gene>
<dbReference type="InParanoid" id="A0A2T3ASS6"/>
<protein>
    <submittedName>
        <fullName evidence="2">Uncharacterized protein</fullName>
    </submittedName>
</protein>